<dbReference type="AlphaFoldDB" id="F0X0A8"/>
<reference evidence="1" key="2">
    <citation type="submission" date="2011-02" db="EMBL/GenBank/DDBJ databases">
        <authorList>
            <person name="MacLean D."/>
        </authorList>
    </citation>
    <scope>NUCLEOTIDE SEQUENCE</scope>
</reference>
<dbReference type="HOGENOM" id="CLU_057967_0_1_1"/>
<sequence length="190" mass="22220">MRKGLIDHIDSAKIPQMDHPCFETWKVNDMKAYAIISMSISIQSLIRSAATASEVWQILHNFHLRRNIHNRVQKKKELYEFKLGKGGNVMNHFQQFEDLCLSMEALGSYKDEEEKLVFLLGSLSEDYDQMMKIIENSQGIDILQAKKMIRREYEIMIKKEASEVALRATRYKAKDFCVQKESKNSRRKLA</sequence>
<gene>
    <name evidence="1" type="primary">AlNc14C473G11845</name>
    <name evidence="1" type="ORF">ALNC14_133350</name>
</gene>
<accession>F0X0A8</accession>
<protein>
    <submittedName>
        <fullName evidence="1">Putative polyprotein</fullName>
    </submittedName>
</protein>
<dbReference type="Pfam" id="PF14223">
    <property type="entry name" value="Retrotran_gag_2"/>
    <property type="match status" value="1"/>
</dbReference>
<name>F0X0A8_9STRA</name>
<evidence type="ECO:0000313" key="1">
    <source>
        <dbReference type="EMBL" id="CCA27191.1"/>
    </source>
</evidence>
<proteinExistence type="predicted"/>
<dbReference type="EMBL" id="FR824514">
    <property type="protein sequence ID" value="CCA27191.1"/>
    <property type="molecule type" value="Genomic_DNA"/>
</dbReference>
<reference evidence="1" key="1">
    <citation type="journal article" date="2011" name="PLoS Biol.">
        <title>Gene gain and loss during evolution of obligate parasitism in the white rust pathogen of Arabidopsis thaliana.</title>
        <authorList>
            <person name="Kemen E."/>
            <person name="Gardiner A."/>
            <person name="Schultz-Larsen T."/>
            <person name="Kemen A.C."/>
            <person name="Balmuth A.L."/>
            <person name="Robert-Seilaniantz A."/>
            <person name="Bailey K."/>
            <person name="Holub E."/>
            <person name="Studholme D.J."/>
            <person name="Maclean D."/>
            <person name="Jones J.D."/>
        </authorList>
    </citation>
    <scope>NUCLEOTIDE SEQUENCE</scope>
</reference>
<organism evidence="1">
    <name type="scientific">Albugo laibachii Nc14</name>
    <dbReference type="NCBI Taxonomy" id="890382"/>
    <lineage>
        <taxon>Eukaryota</taxon>
        <taxon>Sar</taxon>
        <taxon>Stramenopiles</taxon>
        <taxon>Oomycota</taxon>
        <taxon>Peronosporomycetes</taxon>
        <taxon>Albuginales</taxon>
        <taxon>Albuginaceae</taxon>
        <taxon>Albugo</taxon>
    </lineage>
</organism>